<dbReference type="InterPro" id="IPR027558">
    <property type="entry name" value="Pre_pil_HX9DG_C"/>
</dbReference>
<name>A0A1I3K3N1_9PLAN</name>
<dbReference type="OrthoDB" id="210498at2"/>
<dbReference type="EMBL" id="FOQD01000011">
    <property type="protein sequence ID" value="SFI67036.1"/>
    <property type="molecule type" value="Genomic_DNA"/>
</dbReference>
<evidence type="ECO:0000313" key="4">
    <source>
        <dbReference type="Proteomes" id="UP000199518"/>
    </source>
</evidence>
<dbReference type="InterPro" id="IPR011453">
    <property type="entry name" value="DUF1559"/>
</dbReference>
<accession>A0A1I3K3N1</accession>
<keyword evidence="4" id="KW-1185">Reference proteome</keyword>
<dbReference type="NCBIfam" id="TIGR02532">
    <property type="entry name" value="IV_pilin_GFxxxE"/>
    <property type="match status" value="1"/>
</dbReference>
<dbReference type="SUPFAM" id="SSF54523">
    <property type="entry name" value="Pili subunits"/>
    <property type="match status" value="1"/>
</dbReference>
<reference evidence="4" key="1">
    <citation type="submission" date="2016-10" db="EMBL/GenBank/DDBJ databases">
        <authorList>
            <person name="Varghese N."/>
            <person name="Submissions S."/>
        </authorList>
    </citation>
    <scope>NUCLEOTIDE SEQUENCE [LARGE SCALE GENOMIC DNA]</scope>
    <source>
        <strain evidence="4">DSM 26348</strain>
    </source>
</reference>
<dbReference type="Gene3D" id="3.30.700.10">
    <property type="entry name" value="Glycoprotein, Type 4 Pilin"/>
    <property type="match status" value="1"/>
</dbReference>
<sequence length="349" mass="37141">MQKFRRRSGFTLIELLVVIAIIAILIALLLPAVQQAREAARRSQCKNNLKQFGLAMHNYHDVFNTFPQGNFATTQVTAGGAGSPYFGFSAHAMLLPYMDQAPLYNQFNFNLTGTDNVTPGVSGGRTNRTLANTKIAGFLCPSDRATPNTSPGNNYVVSGGPSLWWNQGVANQVGVFNFNKPVSIRDMIDGTSNVIAVAESIKGDGTQPTTDTAALTDKSLVVRGGGTPTISYTTTPFATQATLDAASPTYSASAGHNGVSRLDWVIGTLGQTVFNTLASPNYTRPDSIVCTGCTAYDNTGVFSARSKHVGGTHTLLGDGSVRFFSENFDLTNWQRLGHIADGGIVGSLE</sequence>
<evidence type="ECO:0000256" key="1">
    <source>
        <dbReference type="SAM" id="Phobius"/>
    </source>
</evidence>
<dbReference type="InterPro" id="IPR012902">
    <property type="entry name" value="N_methyl_site"/>
</dbReference>
<dbReference type="Pfam" id="PF07596">
    <property type="entry name" value="SBP_bac_10"/>
    <property type="match status" value="1"/>
</dbReference>
<dbReference type="PANTHER" id="PTHR30093">
    <property type="entry name" value="GENERAL SECRETION PATHWAY PROTEIN G"/>
    <property type="match status" value="1"/>
</dbReference>
<feature type="domain" description="DUF1559" evidence="2">
    <location>
        <begin position="34"/>
        <end position="330"/>
    </location>
</feature>
<keyword evidence="1" id="KW-1133">Transmembrane helix</keyword>
<dbReference type="STRING" id="1576369.SAMN05421753_111106"/>
<evidence type="ECO:0000313" key="3">
    <source>
        <dbReference type="EMBL" id="SFI67036.1"/>
    </source>
</evidence>
<keyword evidence="1" id="KW-0812">Transmembrane</keyword>
<gene>
    <name evidence="3" type="ORF">SAMN05421753_111106</name>
</gene>
<dbReference type="Pfam" id="PF07963">
    <property type="entry name" value="N_methyl"/>
    <property type="match status" value="1"/>
</dbReference>
<evidence type="ECO:0000259" key="2">
    <source>
        <dbReference type="Pfam" id="PF07596"/>
    </source>
</evidence>
<proteinExistence type="predicted"/>
<keyword evidence="1" id="KW-0472">Membrane</keyword>
<dbReference type="PROSITE" id="PS00409">
    <property type="entry name" value="PROKAR_NTER_METHYL"/>
    <property type="match status" value="1"/>
</dbReference>
<dbReference type="InterPro" id="IPR045584">
    <property type="entry name" value="Pilin-like"/>
</dbReference>
<dbReference type="PANTHER" id="PTHR30093:SF2">
    <property type="entry name" value="TYPE II SECRETION SYSTEM PROTEIN H"/>
    <property type="match status" value="1"/>
</dbReference>
<protein>
    <submittedName>
        <fullName evidence="3">Prepilin-type N-terminal cleavage/methylation domain-containing protein</fullName>
    </submittedName>
</protein>
<dbReference type="NCBIfam" id="TIGR04294">
    <property type="entry name" value="pre_pil_HX9DG"/>
    <property type="match status" value="1"/>
</dbReference>
<dbReference type="AlphaFoldDB" id="A0A1I3K3N1"/>
<organism evidence="3 4">
    <name type="scientific">Planctomicrobium piriforme</name>
    <dbReference type="NCBI Taxonomy" id="1576369"/>
    <lineage>
        <taxon>Bacteria</taxon>
        <taxon>Pseudomonadati</taxon>
        <taxon>Planctomycetota</taxon>
        <taxon>Planctomycetia</taxon>
        <taxon>Planctomycetales</taxon>
        <taxon>Planctomycetaceae</taxon>
        <taxon>Planctomicrobium</taxon>
    </lineage>
</organism>
<dbReference type="RefSeq" id="WP_092051565.1">
    <property type="nucleotide sequence ID" value="NZ_FOQD01000011.1"/>
</dbReference>
<feature type="transmembrane region" description="Helical" evidence="1">
    <location>
        <begin position="12"/>
        <end position="33"/>
    </location>
</feature>
<dbReference type="Proteomes" id="UP000199518">
    <property type="component" value="Unassembled WGS sequence"/>
</dbReference>